<sequence>MDPLGAHAAQMSAGPGSGQPSPAPPPPYAQPAAGQVASPHRSSLSAPGPTADAAAGAPPAGAGAVATFDDPLPTLHIRVTRNPHPCAPFALRTGAAAGAATAGIGAFNLLPGGHLLSVGQSVTHAFFDGFAGLPRPAPAGAPSPGQLAAATAGAVQKACRSACTDLEPYIVSQPRIYVDHQFQAYISLSLSDTGRPGSAAGRWFLREAAVQVTLLHSQGRNTDLRPQPLLNTSLPLAPVADYPRPGQSLSVSVALQVPQEFAISHPITSHGDYSLTCTVRANYVALSPAGAVIASRNVTHNADAYRFTATRPIRISQVIVPKRNNTTSLIDVAIQNTSRRMISIDSASFEVPSQLRDVIECVAYGPATGSTGATSAGQPSPNSFDALMRMAADTLGDGARRRQGFSIQPNDSANVVFEVRPVGMEQHQRQVPPAQEQGDVSSSRAVGPIEWSTELETRASYNVKDLGLLSLSWSGPNGIDAIQVTLSGFNKTLLNLPPVEVTLLPDPHWPTGRPMQRDVPQLRLLRVRNTTPLPGGPLAGASHVLVSLRFLIRNMSDALVVGAVSDAARISLAGALWTPDSGPPRAEQFHTVKLNGAGWTPVNVGIIPPGASRACPVMVTGLRPGFVNLSGISVLCTPVERAPGDQVVWRPVPGQTSRASSPENIGSIFVSS</sequence>
<dbReference type="AlphaFoldDB" id="A0A058Z6V6"/>
<accession>A0A058Z6V6</accession>
<feature type="region of interest" description="Disordered" evidence="1">
    <location>
        <begin position="1"/>
        <end position="65"/>
    </location>
</feature>
<protein>
    <submittedName>
        <fullName evidence="2">Uncharacterized protein</fullName>
    </submittedName>
</protein>
<name>A0A058Z6V6_FONAL</name>
<reference evidence="2" key="1">
    <citation type="submission" date="2013-04" db="EMBL/GenBank/DDBJ databases">
        <title>The Genome Sequence of Fonticula alba ATCC 38817.</title>
        <authorList>
            <consortium name="The Broad Institute Genomics Platform"/>
            <person name="Russ C."/>
            <person name="Cuomo C."/>
            <person name="Burger G."/>
            <person name="Gray M.W."/>
            <person name="Holland P.W.H."/>
            <person name="King N."/>
            <person name="Lang F.B.F."/>
            <person name="Roger A.J."/>
            <person name="Ruiz-Trillo I."/>
            <person name="Brown M."/>
            <person name="Walker B."/>
            <person name="Young S."/>
            <person name="Zeng Q."/>
            <person name="Gargeya S."/>
            <person name="Fitzgerald M."/>
            <person name="Haas B."/>
            <person name="Abouelleil A."/>
            <person name="Allen A.W."/>
            <person name="Alvarado L."/>
            <person name="Arachchi H.M."/>
            <person name="Berlin A.M."/>
            <person name="Chapman S.B."/>
            <person name="Gainer-Dewar J."/>
            <person name="Goldberg J."/>
            <person name="Griggs A."/>
            <person name="Gujja S."/>
            <person name="Hansen M."/>
            <person name="Howarth C."/>
            <person name="Imamovic A."/>
            <person name="Ireland A."/>
            <person name="Larimer J."/>
            <person name="McCowan C."/>
            <person name="Murphy C."/>
            <person name="Pearson M."/>
            <person name="Poon T.W."/>
            <person name="Priest M."/>
            <person name="Roberts A."/>
            <person name="Saif S."/>
            <person name="Shea T."/>
            <person name="Sisk P."/>
            <person name="Sykes S."/>
            <person name="Wortman J."/>
            <person name="Nusbaum C."/>
            <person name="Birren B."/>
        </authorList>
    </citation>
    <scope>NUCLEOTIDE SEQUENCE [LARGE SCALE GENOMIC DNA]</scope>
    <source>
        <strain evidence="2">ATCC 38817</strain>
    </source>
</reference>
<keyword evidence="3" id="KW-1185">Reference proteome</keyword>
<evidence type="ECO:0000313" key="2">
    <source>
        <dbReference type="EMBL" id="KCV70004.1"/>
    </source>
</evidence>
<evidence type="ECO:0000256" key="1">
    <source>
        <dbReference type="SAM" id="MobiDB-lite"/>
    </source>
</evidence>
<dbReference type="GeneID" id="20528194"/>
<evidence type="ECO:0000313" key="3">
    <source>
        <dbReference type="Proteomes" id="UP000030693"/>
    </source>
</evidence>
<feature type="compositionally biased region" description="Polar residues" evidence="1">
    <location>
        <begin position="654"/>
        <end position="672"/>
    </location>
</feature>
<gene>
    <name evidence="2" type="ORF">H696_03469</name>
</gene>
<proteinExistence type="predicted"/>
<dbReference type="EMBL" id="KB932205">
    <property type="protein sequence ID" value="KCV70004.1"/>
    <property type="molecule type" value="Genomic_DNA"/>
</dbReference>
<dbReference type="RefSeq" id="XP_009495610.1">
    <property type="nucleotide sequence ID" value="XM_009497335.1"/>
</dbReference>
<dbReference type="Proteomes" id="UP000030693">
    <property type="component" value="Unassembled WGS sequence"/>
</dbReference>
<organism evidence="2">
    <name type="scientific">Fonticula alba</name>
    <name type="common">Slime mold</name>
    <dbReference type="NCBI Taxonomy" id="691883"/>
    <lineage>
        <taxon>Eukaryota</taxon>
        <taxon>Rotosphaerida</taxon>
        <taxon>Fonticulaceae</taxon>
        <taxon>Fonticula</taxon>
    </lineage>
</organism>
<feature type="compositionally biased region" description="Low complexity" evidence="1">
    <location>
        <begin position="46"/>
        <end position="65"/>
    </location>
</feature>
<feature type="region of interest" description="Disordered" evidence="1">
    <location>
        <begin position="653"/>
        <end position="672"/>
    </location>
</feature>